<sequence length="229" mass="24191">MIPKLLIPAIAAVFATGSLNAAVVYIDFGGSDTSGNWNSITDEVSGSILDAIDSNGQFTGIYVEVTSRFNASNYTGTTDSSAGYPSTATGDSFYGNAYQAYNGQPIIASSTVTFSNLTAGVQYSFTFYASRVGVADNRITRYTLTGEGDAEYVELNTSNNVTNSVTIYDVVADENGEITLDVGAGTGNDNTTGFYYLGVVEINYVVPEPTSGILALSGLALATLRRRRR</sequence>
<feature type="chain" id="PRO_5036805814" evidence="1">
    <location>
        <begin position="22"/>
        <end position="229"/>
    </location>
</feature>
<name>A0A934VUX9_9BACT</name>
<dbReference type="InterPro" id="IPR013424">
    <property type="entry name" value="Ice-binding_C"/>
</dbReference>
<gene>
    <name evidence="3" type="ORF">JIN85_01000</name>
</gene>
<reference evidence="3" key="1">
    <citation type="submission" date="2021-01" db="EMBL/GenBank/DDBJ databases">
        <title>Modified the classification status of verrucomicrobia.</title>
        <authorList>
            <person name="Feng X."/>
        </authorList>
    </citation>
    <scope>NUCLEOTIDE SEQUENCE</scope>
    <source>
        <strain evidence="3">KCTC 22041</strain>
    </source>
</reference>
<dbReference type="AlphaFoldDB" id="A0A934VUX9"/>
<comment type="caution">
    <text evidence="3">The sequence shown here is derived from an EMBL/GenBank/DDBJ whole genome shotgun (WGS) entry which is preliminary data.</text>
</comment>
<protein>
    <submittedName>
        <fullName evidence="3">PEP-CTERM sorting domain-containing protein</fullName>
    </submittedName>
</protein>
<evidence type="ECO:0000259" key="2">
    <source>
        <dbReference type="Pfam" id="PF07589"/>
    </source>
</evidence>
<dbReference type="EMBL" id="JAENIJ010000001">
    <property type="protein sequence ID" value="MBK1880969.1"/>
    <property type="molecule type" value="Genomic_DNA"/>
</dbReference>
<evidence type="ECO:0000313" key="3">
    <source>
        <dbReference type="EMBL" id="MBK1880969.1"/>
    </source>
</evidence>
<dbReference type="NCBIfam" id="TIGR02595">
    <property type="entry name" value="PEP_CTERM"/>
    <property type="match status" value="1"/>
</dbReference>
<evidence type="ECO:0000256" key="1">
    <source>
        <dbReference type="SAM" id="SignalP"/>
    </source>
</evidence>
<organism evidence="3 4">
    <name type="scientific">Luteolibacter pohnpeiensis</name>
    <dbReference type="NCBI Taxonomy" id="454153"/>
    <lineage>
        <taxon>Bacteria</taxon>
        <taxon>Pseudomonadati</taxon>
        <taxon>Verrucomicrobiota</taxon>
        <taxon>Verrucomicrobiia</taxon>
        <taxon>Verrucomicrobiales</taxon>
        <taxon>Verrucomicrobiaceae</taxon>
        <taxon>Luteolibacter</taxon>
    </lineage>
</organism>
<keyword evidence="4" id="KW-1185">Reference proteome</keyword>
<keyword evidence="1" id="KW-0732">Signal</keyword>
<feature type="domain" description="Ice-binding protein C-terminal" evidence="2">
    <location>
        <begin position="206"/>
        <end position="229"/>
    </location>
</feature>
<dbReference type="Pfam" id="PF07589">
    <property type="entry name" value="PEP-CTERM"/>
    <property type="match status" value="1"/>
</dbReference>
<proteinExistence type="predicted"/>
<feature type="signal peptide" evidence="1">
    <location>
        <begin position="1"/>
        <end position="21"/>
    </location>
</feature>
<dbReference type="RefSeq" id="WP_200266681.1">
    <property type="nucleotide sequence ID" value="NZ_JAENIJ010000001.1"/>
</dbReference>
<dbReference type="Proteomes" id="UP000603141">
    <property type="component" value="Unassembled WGS sequence"/>
</dbReference>
<accession>A0A934VUX9</accession>
<evidence type="ECO:0000313" key="4">
    <source>
        <dbReference type="Proteomes" id="UP000603141"/>
    </source>
</evidence>